<organism evidence="1 2">
    <name type="scientific">Paramicrobacterium humi</name>
    <dbReference type="NCBI Taxonomy" id="640635"/>
    <lineage>
        <taxon>Bacteria</taxon>
        <taxon>Bacillati</taxon>
        <taxon>Actinomycetota</taxon>
        <taxon>Actinomycetes</taxon>
        <taxon>Micrococcales</taxon>
        <taxon>Microbacteriaceae</taxon>
        <taxon>Paramicrobacterium</taxon>
    </lineage>
</organism>
<protein>
    <submittedName>
        <fullName evidence="1">Uncharacterized protein</fullName>
    </submittedName>
</protein>
<dbReference type="STRING" id="640635.SAMN04489806_1162"/>
<dbReference type="EMBL" id="FNRY01000001">
    <property type="protein sequence ID" value="SEB57680.1"/>
    <property type="molecule type" value="Genomic_DNA"/>
</dbReference>
<sequence>MYESPELYYDTVWRERERELEQRIAWRRAAEESPERVVPSRLSLLRERAVTALRGVFRARRERAARTREAASSPEPCPTALP</sequence>
<keyword evidence="2" id="KW-1185">Reference proteome</keyword>
<accession>A0A1H4KGM9</accession>
<dbReference type="Proteomes" id="UP000199183">
    <property type="component" value="Unassembled WGS sequence"/>
</dbReference>
<dbReference type="AlphaFoldDB" id="A0A1H4KGM9"/>
<name>A0A1H4KGM9_9MICO</name>
<gene>
    <name evidence="1" type="ORF">SAMN04489806_1162</name>
</gene>
<reference evidence="1 2" key="1">
    <citation type="submission" date="2016-10" db="EMBL/GenBank/DDBJ databases">
        <authorList>
            <person name="de Groot N.N."/>
        </authorList>
    </citation>
    <scope>NUCLEOTIDE SEQUENCE [LARGE SCALE GENOMIC DNA]</scope>
    <source>
        <strain evidence="1 2">DSM 21799</strain>
    </source>
</reference>
<proteinExistence type="predicted"/>
<evidence type="ECO:0000313" key="2">
    <source>
        <dbReference type="Proteomes" id="UP000199183"/>
    </source>
</evidence>
<dbReference type="RefSeq" id="WP_091181196.1">
    <property type="nucleotide sequence ID" value="NZ_FNRY01000001.1"/>
</dbReference>
<evidence type="ECO:0000313" key="1">
    <source>
        <dbReference type="EMBL" id="SEB57680.1"/>
    </source>
</evidence>